<evidence type="ECO:0000313" key="3">
    <source>
        <dbReference type="EMBL" id="SVC32471.1"/>
    </source>
</evidence>
<feature type="non-terminal residue" evidence="3">
    <location>
        <position position="1"/>
    </location>
</feature>
<evidence type="ECO:0000259" key="2">
    <source>
        <dbReference type="Pfam" id="PF01370"/>
    </source>
</evidence>
<dbReference type="InterPro" id="IPR036291">
    <property type="entry name" value="NAD(P)-bd_dom_sf"/>
</dbReference>
<dbReference type="Gene3D" id="3.40.50.720">
    <property type="entry name" value="NAD(P)-binding Rossmann-like Domain"/>
    <property type="match status" value="1"/>
</dbReference>
<gene>
    <name evidence="3" type="ORF">METZ01_LOCUS285325</name>
</gene>
<protein>
    <recommendedName>
        <fullName evidence="2">NAD-dependent epimerase/dehydratase domain-containing protein</fullName>
    </recommendedName>
</protein>
<dbReference type="Gene3D" id="3.90.25.10">
    <property type="entry name" value="UDP-galactose 4-epimerase, domain 1"/>
    <property type="match status" value="1"/>
</dbReference>
<sequence>VPVVLYQMGDVLPDDVIAFDPEAIVHLVWEGIPDFSAERCERNLVDQSAFVDHVVGLPSVGRLVVAGTCREYGAATGRAACVLEVAPNDHFGRAKDDLHGLAARRCASSGVGLTWCRIFYVYGPGQRPASLLPNIIDRLAAGSAPLIRDPDAAHDFVEVRDVADAFVRAVSSDGSHDVVDLGSGRLTRVSDVVATACAVIEGRPVPSTVMDPPTLGLWADLRPARRVLNWSAATTLDNGIRTLIA</sequence>
<evidence type="ECO:0000256" key="1">
    <source>
        <dbReference type="ARBA" id="ARBA00007637"/>
    </source>
</evidence>
<reference evidence="3" key="1">
    <citation type="submission" date="2018-05" db="EMBL/GenBank/DDBJ databases">
        <authorList>
            <person name="Lanie J.A."/>
            <person name="Ng W.-L."/>
            <person name="Kazmierczak K.M."/>
            <person name="Andrzejewski T.M."/>
            <person name="Davidsen T.M."/>
            <person name="Wayne K.J."/>
            <person name="Tettelin H."/>
            <person name="Glass J.I."/>
            <person name="Rusch D."/>
            <person name="Podicherti R."/>
            <person name="Tsui H.-C.T."/>
            <person name="Winkler M.E."/>
        </authorList>
    </citation>
    <scope>NUCLEOTIDE SEQUENCE</scope>
</reference>
<name>A0A382LC92_9ZZZZ</name>
<comment type="similarity">
    <text evidence="1">Belongs to the NAD(P)-dependent epimerase/dehydratase family.</text>
</comment>
<dbReference type="InterPro" id="IPR001509">
    <property type="entry name" value="Epimerase_deHydtase"/>
</dbReference>
<dbReference type="AlphaFoldDB" id="A0A382LC92"/>
<feature type="domain" description="NAD-dependent epimerase/dehydratase" evidence="2">
    <location>
        <begin position="17"/>
        <end position="175"/>
    </location>
</feature>
<dbReference type="SUPFAM" id="SSF51735">
    <property type="entry name" value="NAD(P)-binding Rossmann-fold domains"/>
    <property type="match status" value="1"/>
</dbReference>
<accession>A0A382LC92</accession>
<dbReference type="Pfam" id="PF01370">
    <property type="entry name" value="Epimerase"/>
    <property type="match status" value="1"/>
</dbReference>
<proteinExistence type="inferred from homology"/>
<dbReference type="EMBL" id="UINC01085173">
    <property type="protein sequence ID" value="SVC32471.1"/>
    <property type="molecule type" value="Genomic_DNA"/>
</dbReference>
<organism evidence="3">
    <name type="scientific">marine metagenome</name>
    <dbReference type="NCBI Taxonomy" id="408172"/>
    <lineage>
        <taxon>unclassified sequences</taxon>
        <taxon>metagenomes</taxon>
        <taxon>ecological metagenomes</taxon>
    </lineage>
</organism>
<dbReference type="PANTHER" id="PTHR43000">
    <property type="entry name" value="DTDP-D-GLUCOSE 4,6-DEHYDRATASE-RELATED"/>
    <property type="match status" value="1"/>
</dbReference>